<organism evidence="2 3">
    <name type="scientific">Tenacibaculum holothuriorum</name>
    <dbReference type="NCBI Taxonomy" id="1635173"/>
    <lineage>
        <taxon>Bacteria</taxon>
        <taxon>Pseudomonadati</taxon>
        <taxon>Bacteroidota</taxon>
        <taxon>Flavobacteriia</taxon>
        <taxon>Flavobacteriales</taxon>
        <taxon>Flavobacteriaceae</taxon>
        <taxon>Tenacibaculum</taxon>
    </lineage>
</organism>
<keyword evidence="3" id="KW-1185">Reference proteome</keyword>
<dbReference type="Gene3D" id="3.40.50.1820">
    <property type="entry name" value="alpha/beta hydrolase"/>
    <property type="match status" value="1"/>
</dbReference>
<dbReference type="OrthoDB" id="252464at2"/>
<dbReference type="AlphaFoldDB" id="A0A1Y2PA97"/>
<comment type="caution">
    <text evidence="2">The sequence shown here is derived from an EMBL/GenBank/DDBJ whole genome shotgun (WGS) entry which is preliminary data.</text>
</comment>
<evidence type="ECO:0000259" key="1">
    <source>
        <dbReference type="Pfam" id="PF00561"/>
    </source>
</evidence>
<dbReference type="GO" id="GO:0016787">
    <property type="term" value="F:hydrolase activity"/>
    <property type="evidence" value="ECO:0007669"/>
    <property type="project" value="UniProtKB-KW"/>
</dbReference>
<dbReference type="RefSeq" id="WP_086031517.1">
    <property type="nucleotide sequence ID" value="NZ_LAPZ01000015.1"/>
</dbReference>
<evidence type="ECO:0000313" key="2">
    <source>
        <dbReference type="EMBL" id="OSY87090.1"/>
    </source>
</evidence>
<feature type="domain" description="AB hydrolase-1" evidence="1">
    <location>
        <begin position="19"/>
        <end position="242"/>
    </location>
</feature>
<dbReference type="FunCoup" id="A0A1Y2PA97">
    <property type="interactions" value="324"/>
</dbReference>
<keyword evidence="2" id="KW-0378">Hydrolase</keyword>
<gene>
    <name evidence="2" type="ORF">WH52_13595</name>
</gene>
<dbReference type="InterPro" id="IPR050266">
    <property type="entry name" value="AB_hydrolase_sf"/>
</dbReference>
<dbReference type="SUPFAM" id="SSF53474">
    <property type="entry name" value="alpha/beta-Hydrolases"/>
    <property type="match status" value="1"/>
</dbReference>
<accession>A0A1Y2PA97</accession>
<name>A0A1Y2PA97_9FLAO</name>
<proteinExistence type="predicted"/>
<protein>
    <submittedName>
        <fullName evidence="2">Alpha/beta hydrolase</fullName>
    </submittedName>
</protein>
<dbReference type="InParanoid" id="A0A1Y2PA97"/>
<dbReference type="InterPro" id="IPR029058">
    <property type="entry name" value="AB_hydrolase_fold"/>
</dbReference>
<reference evidence="2 3" key="1">
    <citation type="submission" date="2015-03" db="EMBL/GenBank/DDBJ databases">
        <title>Genome sequence of Tenacibaculum sp. S2-2, isolated from intestinal microbiota of sea cucumber, Apostichopus japonicas.</title>
        <authorList>
            <person name="Shao Z."/>
            <person name="Wang L."/>
            <person name="Li X."/>
        </authorList>
    </citation>
    <scope>NUCLEOTIDE SEQUENCE [LARGE SCALE GENOMIC DNA]</scope>
    <source>
        <strain evidence="2 3">S2-2</strain>
    </source>
</reference>
<dbReference type="STRING" id="1635173.WH52_13595"/>
<evidence type="ECO:0000313" key="3">
    <source>
        <dbReference type="Proteomes" id="UP000194221"/>
    </source>
</evidence>
<sequence>MILKYKELEVFYSVEGTGNAIVLLHGFLENSTMWKDIVKELSIKNKVVCIDLLGHGKTSCQGYIHTMEDMAVVVKEVLRELRLRKVIIIGHSMGGYVGLAFAEKYPENLKGLCLLNSTSQADSEERKELRLRAIQMAQTNYKALVSMSITNLFALETRNQFSKEIEILKEEALQIPVQGYIAATHGMRERTNRENVLFSIQKKLLIAGENDPILPFESVRKEALKTKTPLQILPNGHMSHIETKEELITVLKNFVK</sequence>
<dbReference type="PANTHER" id="PTHR43798">
    <property type="entry name" value="MONOACYLGLYCEROL LIPASE"/>
    <property type="match status" value="1"/>
</dbReference>
<dbReference type="Proteomes" id="UP000194221">
    <property type="component" value="Unassembled WGS sequence"/>
</dbReference>
<dbReference type="PRINTS" id="PR00111">
    <property type="entry name" value="ABHYDROLASE"/>
</dbReference>
<dbReference type="EMBL" id="LAPZ01000015">
    <property type="protein sequence ID" value="OSY87090.1"/>
    <property type="molecule type" value="Genomic_DNA"/>
</dbReference>
<dbReference type="InterPro" id="IPR000073">
    <property type="entry name" value="AB_hydrolase_1"/>
</dbReference>
<dbReference type="Pfam" id="PF00561">
    <property type="entry name" value="Abhydrolase_1"/>
    <property type="match status" value="1"/>
</dbReference>